<feature type="transmembrane region" description="Helical" evidence="6">
    <location>
        <begin position="122"/>
        <end position="139"/>
    </location>
</feature>
<feature type="transmembrane region" description="Helical" evidence="6">
    <location>
        <begin position="88"/>
        <end position="110"/>
    </location>
</feature>
<dbReference type="RefSeq" id="WP_002695807.1">
    <property type="nucleotide sequence ID" value="NZ_CDNC01000034.1"/>
</dbReference>
<dbReference type="SUPFAM" id="SSF103481">
    <property type="entry name" value="Multidrug resistance efflux transporter EmrE"/>
    <property type="match status" value="2"/>
</dbReference>
<feature type="transmembrane region" description="Helical" evidence="6">
    <location>
        <begin position="291"/>
        <end position="308"/>
    </location>
</feature>
<dbReference type="InterPro" id="IPR000620">
    <property type="entry name" value="EamA_dom"/>
</dbReference>
<dbReference type="EMBL" id="CDNC01000034">
    <property type="protein sequence ID" value="CEM62554.1"/>
    <property type="molecule type" value="Genomic_DNA"/>
</dbReference>
<feature type="domain" description="EamA" evidence="7">
    <location>
        <begin position="20"/>
        <end position="163"/>
    </location>
</feature>
<feature type="transmembrane region" description="Helical" evidence="6">
    <location>
        <begin position="266"/>
        <end position="285"/>
    </location>
</feature>
<evidence type="ECO:0000259" key="7">
    <source>
        <dbReference type="Pfam" id="PF00892"/>
    </source>
</evidence>
<evidence type="ECO:0000256" key="1">
    <source>
        <dbReference type="ARBA" id="ARBA00004651"/>
    </source>
</evidence>
<comment type="subcellular location">
    <subcellularLocation>
        <location evidence="1">Cell membrane</location>
        <topology evidence="1">Multi-pass membrane protein</topology>
    </subcellularLocation>
</comment>
<dbReference type="InterPro" id="IPR037185">
    <property type="entry name" value="EmrE-like"/>
</dbReference>
<dbReference type="PANTHER" id="PTHR32322:SF18">
    <property type="entry name" value="S-ADENOSYLMETHIONINE_S-ADENOSYLHOMOCYSTEINE TRANSPORTER"/>
    <property type="match status" value="1"/>
</dbReference>
<keyword evidence="4 6" id="KW-1133">Transmembrane helix</keyword>
<dbReference type="AlphaFoldDB" id="A0A0B7GV69"/>
<organism evidence="8 9">
    <name type="scientific">Treponema phagedenis</name>
    <dbReference type="NCBI Taxonomy" id="162"/>
    <lineage>
        <taxon>Bacteria</taxon>
        <taxon>Pseudomonadati</taxon>
        <taxon>Spirochaetota</taxon>
        <taxon>Spirochaetia</taxon>
        <taxon>Spirochaetales</taxon>
        <taxon>Treponemataceae</taxon>
        <taxon>Treponema</taxon>
    </lineage>
</organism>
<dbReference type="Proteomes" id="UP000042527">
    <property type="component" value="Unassembled WGS sequence"/>
</dbReference>
<feature type="transmembrane region" description="Helical" evidence="6">
    <location>
        <begin position="57"/>
        <end position="76"/>
    </location>
</feature>
<evidence type="ECO:0000256" key="3">
    <source>
        <dbReference type="ARBA" id="ARBA00022692"/>
    </source>
</evidence>
<evidence type="ECO:0000313" key="9">
    <source>
        <dbReference type="Proteomes" id="UP000042527"/>
    </source>
</evidence>
<feature type="transmembrane region" description="Helical" evidence="6">
    <location>
        <begin position="176"/>
        <end position="194"/>
    </location>
</feature>
<reference evidence="9" key="1">
    <citation type="submission" date="2015-01" db="EMBL/GenBank/DDBJ databases">
        <authorList>
            <person name="Manzoor Shahid"/>
            <person name="Zubair Saima"/>
        </authorList>
    </citation>
    <scope>NUCLEOTIDE SEQUENCE [LARGE SCALE GENOMIC DNA]</scope>
    <source>
        <strain evidence="9">V1</strain>
    </source>
</reference>
<feature type="domain" description="EamA" evidence="7">
    <location>
        <begin position="176"/>
        <end position="308"/>
    </location>
</feature>
<dbReference type="GeneID" id="57754461"/>
<evidence type="ECO:0000256" key="6">
    <source>
        <dbReference type="SAM" id="Phobius"/>
    </source>
</evidence>
<feature type="transmembrane region" description="Helical" evidence="6">
    <location>
        <begin position="20"/>
        <end position="37"/>
    </location>
</feature>
<feature type="transmembrane region" description="Helical" evidence="6">
    <location>
        <begin position="231"/>
        <end position="254"/>
    </location>
</feature>
<keyword evidence="3 6" id="KW-0812">Transmembrane</keyword>
<evidence type="ECO:0000313" key="8">
    <source>
        <dbReference type="EMBL" id="CEM62554.1"/>
    </source>
</evidence>
<dbReference type="PANTHER" id="PTHR32322">
    <property type="entry name" value="INNER MEMBRANE TRANSPORTER"/>
    <property type="match status" value="1"/>
</dbReference>
<gene>
    <name evidence="8" type="ORF">TPHV1_40057</name>
</gene>
<dbReference type="Pfam" id="PF00892">
    <property type="entry name" value="EamA"/>
    <property type="match status" value="2"/>
</dbReference>
<keyword evidence="5 6" id="KW-0472">Membrane</keyword>
<keyword evidence="2" id="KW-1003">Cell membrane</keyword>
<protein>
    <submittedName>
        <fullName evidence="8">Putative membrane protein</fullName>
    </submittedName>
</protein>
<name>A0A0B7GV69_TREPH</name>
<evidence type="ECO:0000256" key="2">
    <source>
        <dbReference type="ARBA" id="ARBA00022475"/>
    </source>
</evidence>
<proteinExistence type="predicted"/>
<dbReference type="InterPro" id="IPR050638">
    <property type="entry name" value="AA-Vitamin_Transporters"/>
</dbReference>
<feature type="transmembrane region" description="Helical" evidence="6">
    <location>
        <begin position="146"/>
        <end position="164"/>
    </location>
</feature>
<accession>A0A0B7GV69</accession>
<keyword evidence="9" id="KW-1185">Reference proteome</keyword>
<evidence type="ECO:0000256" key="5">
    <source>
        <dbReference type="ARBA" id="ARBA00023136"/>
    </source>
</evidence>
<evidence type="ECO:0000256" key="4">
    <source>
        <dbReference type="ARBA" id="ARBA00022989"/>
    </source>
</evidence>
<sequence length="316" mass="35245">MLQGDFYTTVMERFFKNKTFAIVLSLFAMLLWGSAIPLIKSTYITLNIQMDDTGAKILIAGIRFFLAGLIAFFYLTTLNKEKIILKDINFKFILFLPFIQITVQYIFYYIGVSNTAGVKSAILQASNAFFVVIISRVLMKEEKITLNKVLALVIGTLGIVIVNSKQGSSFSMTLRGEGAVLIATIVNALCTVLVRKHGRSQNPFLLNTVQFILGSIPLLIIGYVMHYSPLIFNVSAILMLVYGGFISATSFTIWTIVLRYHSSGEFGIYKLFVPIFGSLLSIIILGEEFTLRLLIGMVFVIVGSYILNMKKKLGKT</sequence>
<feature type="transmembrane region" description="Helical" evidence="6">
    <location>
        <begin position="206"/>
        <end position="225"/>
    </location>
</feature>
<dbReference type="GO" id="GO:0005886">
    <property type="term" value="C:plasma membrane"/>
    <property type="evidence" value="ECO:0007669"/>
    <property type="project" value="UniProtKB-SubCell"/>
</dbReference>